<evidence type="ECO:0000313" key="2">
    <source>
        <dbReference type="Proteomes" id="UP000284702"/>
    </source>
</evidence>
<dbReference type="PANTHER" id="PTHR33939:SF1">
    <property type="entry name" value="DUF4371 DOMAIN-CONTAINING PROTEIN"/>
    <property type="match status" value="1"/>
</dbReference>
<protein>
    <recommendedName>
        <fullName evidence="3">Tc1-like transposase DDE domain-containing protein</fullName>
    </recommendedName>
</protein>
<gene>
    <name evidence="1" type="ORF">B5M09_008599</name>
</gene>
<dbReference type="VEuPathDB" id="FungiDB:H257_14918"/>
<reference evidence="1" key="1">
    <citation type="submission" date="2018-07" db="EMBL/GenBank/DDBJ databases">
        <title>Annotation of Aphanomyces astaci genome assembly.</title>
        <authorList>
            <person name="Studholme D.J."/>
        </authorList>
    </citation>
    <scope>NUCLEOTIDE SEQUENCE [LARGE SCALE GENOMIC DNA]</scope>
    <source>
        <strain evidence="1">Pc</strain>
    </source>
</reference>
<keyword evidence="2" id="KW-1185">Reference proteome</keyword>
<dbReference type="PANTHER" id="PTHR33939">
    <property type="entry name" value="PROTEIN CBG22215"/>
    <property type="match status" value="1"/>
</dbReference>
<evidence type="ECO:0000313" key="1">
    <source>
        <dbReference type="EMBL" id="RQM20367.1"/>
    </source>
</evidence>
<accession>A0A425CTI6</accession>
<name>A0A425CTI6_APHAT</name>
<dbReference type="EMBL" id="MZMZ02003923">
    <property type="protein sequence ID" value="RQM20367.1"/>
    <property type="molecule type" value="Genomic_DNA"/>
</dbReference>
<proteinExistence type="predicted"/>
<comment type="caution">
    <text evidence="1">The sequence shown here is derived from an EMBL/GenBank/DDBJ whole genome shotgun (WGS) entry which is preliminary data.</text>
</comment>
<sequence>MDPGTAAQIKQFVKLRLRRNLTNDEKLDILWLQATLREQGTSNVTGTIVRLLGRAKKTVQSVLAEFAKSGDLTVAGPPSNTTNHLATMPKGRAVRSLIRTFIRDRSVTCTRTVAKGVLAFLQEHNIVSVIPSCTMSYGSCLRAVRSYLDKQGYARGKHSGSTEYRMTKAHEEARDAYVSMMEPTKSGKIVKDYHTVFNHEYFVDWFGKLIDEGEELGWASAVFVMDNAKYHKCKPK</sequence>
<organism evidence="1 2">
    <name type="scientific">Aphanomyces astaci</name>
    <name type="common">Crayfish plague agent</name>
    <dbReference type="NCBI Taxonomy" id="112090"/>
    <lineage>
        <taxon>Eukaryota</taxon>
        <taxon>Sar</taxon>
        <taxon>Stramenopiles</taxon>
        <taxon>Oomycota</taxon>
        <taxon>Saprolegniomycetes</taxon>
        <taxon>Saprolegniales</taxon>
        <taxon>Verrucalvaceae</taxon>
        <taxon>Aphanomyces</taxon>
    </lineage>
</organism>
<dbReference type="AlphaFoldDB" id="A0A425CTI6"/>
<dbReference type="Proteomes" id="UP000284702">
    <property type="component" value="Unassembled WGS sequence"/>
</dbReference>
<evidence type="ECO:0008006" key="3">
    <source>
        <dbReference type="Google" id="ProtNLM"/>
    </source>
</evidence>